<dbReference type="GO" id="GO:0007229">
    <property type="term" value="P:integrin-mediated signaling pathway"/>
    <property type="evidence" value="ECO:0007669"/>
    <property type="project" value="InterPro"/>
</dbReference>
<dbReference type="GO" id="GO:0030055">
    <property type="term" value="C:cell-substrate junction"/>
    <property type="evidence" value="ECO:0007669"/>
    <property type="project" value="TreeGrafter"/>
</dbReference>
<dbReference type="PANTHER" id="PTHR16160:SF13">
    <property type="entry name" value="FERMITIN 2-RELATED"/>
    <property type="match status" value="1"/>
</dbReference>
<feature type="non-terminal residue" evidence="1">
    <location>
        <position position="50"/>
    </location>
</feature>
<dbReference type="AlphaFoldDB" id="A0A0B1SCR2"/>
<gene>
    <name evidence="1" type="ORF">OESDEN_19298</name>
</gene>
<name>A0A0B1SCR2_OESDE</name>
<evidence type="ECO:0000313" key="2">
    <source>
        <dbReference type="Proteomes" id="UP000053660"/>
    </source>
</evidence>
<dbReference type="SUPFAM" id="SSF50729">
    <property type="entry name" value="PH domain-like"/>
    <property type="match status" value="1"/>
</dbReference>
<dbReference type="PANTHER" id="PTHR16160">
    <property type="entry name" value="FERMITIN 2-RELATED"/>
    <property type="match status" value="1"/>
</dbReference>
<reference evidence="1 2" key="1">
    <citation type="submission" date="2014-03" db="EMBL/GenBank/DDBJ databases">
        <title>Draft genome of the hookworm Oesophagostomum dentatum.</title>
        <authorList>
            <person name="Mitreva M."/>
        </authorList>
    </citation>
    <scope>NUCLEOTIDE SEQUENCE [LARGE SCALE GENOMIC DNA]</scope>
    <source>
        <strain evidence="1 2">OD-Hann</strain>
    </source>
</reference>
<evidence type="ECO:0008006" key="3">
    <source>
        <dbReference type="Google" id="ProtNLM"/>
    </source>
</evidence>
<organism evidence="1 2">
    <name type="scientific">Oesophagostomum dentatum</name>
    <name type="common">Nodular worm</name>
    <dbReference type="NCBI Taxonomy" id="61180"/>
    <lineage>
        <taxon>Eukaryota</taxon>
        <taxon>Metazoa</taxon>
        <taxon>Ecdysozoa</taxon>
        <taxon>Nematoda</taxon>
        <taxon>Chromadorea</taxon>
        <taxon>Rhabditida</taxon>
        <taxon>Rhabditina</taxon>
        <taxon>Rhabditomorpha</taxon>
        <taxon>Strongyloidea</taxon>
        <taxon>Strongylidae</taxon>
        <taxon>Oesophagostomum</taxon>
    </lineage>
</organism>
<dbReference type="EMBL" id="KN595305">
    <property type="protein sequence ID" value="KHJ81020.1"/>
    <property type="molecule type" value="Genomic_DNA"/>
</dbReference>
<protein>
    <recommendedName>
        <fullName evidence="3">FERM domain-containing protein</fullName>
    </recommendedName>
</protein>
<dbReference type="Proteomes" id="UP000053660">
    <property type="component" value="Unassembled WGS sequence"/>
</dbReference>
<keyword evidence="2" id="KW-1185">Reference proteome</keyword>
<dbReference type="OrthoDB" id="10057618at2759"/>
<dbReference type="GO" id="GO:0007160">
    <property type="term" value="P:cell-matrix adhesion"/>
    <property type="evidence" value="ECO:0007669"/>
    <property type="project" value="TreeGrafter"/>
</dbReference>
<proteinExistence type="predicted"/>
<dbReference type="InterPro" id="IPR037843">
    <property type="entry name" value="Kindlin/fermitin"/>
</dbReference>
<dbReference type="Gene3D" id="2.30.29.30">
    <property type="entry name" value="Pleckstrin-homology domain (PH domain)/Phosphotyrosine-binding domain (PTB)"/>
    <property type="match status" value="1"/>
</dbReference>
<dbReference type="GO" id="GO:0005178">
    <property type="term" value="F:integrin binding"/>
    <property type="evidence" value="ECO:0007669"/>
    <property type="project" value="TreeGrafter"/>
</dbReference>
<sequence length="50" mass="6138">MHYFIVRFRNGRKADLIAVAINRLVKMNMENGESIKTWRFSNMKKWHVNW</sequence>
<evidence type="ECO:0000313" key="1">
    <source>
        <dbReference type="EMBL" id="KHJ81020.1"/>
    </source>
</evidence>
<dbReference type="InterPro" id="IPR011993">
    <property type="entry name" value="PH-like_dom_sf"/>
</dbReference>
<accession>A0A0B1SCR2</accession>